<organism evidence="1 2">
    <name type="scientific">Lymnaea stagnalis</name>
    <name type="common">Great pond snail</name>
    <name type="synonym">Helix stagnalis</name>
    <dbReference type="NCBI Taxonomy" id="6523"/>
    <lineage>
        <taxon>Eukaryota</taxon>
        <taxon>Metazoa</taxon>
        <taxon>Spiralia</taxon>
        <taxon>Lophotrochozoa</taxon>
        <taxon>Mollusca</taxon>
        <taxon>Gastropoda</taxon>
        <taxon>Heterobranchia</taxon>
        <taxon>Euthyneura</taxon>
        <taxon>Panpulmonata</taxon>
        <taxon>Hygrophila</taxon>
        <taxon>Lymnaeoidea</taxon>
        <taxon>Lymnaeidae</taxon>
        <taxon>Lymnaea</taxon>
    </lineage>
</organism>
<gene>
    <name evidence="1" type="ORF">GSLYS_00001840001</name>
</gene>
<sequence length="57" mass="6171">SRPLLFVGPTGTGKSAYVSKKMMSDLPQDKYIGSIITFSAQSSANQTQVRAVLIRPK</sequence>
<protein>
    <submittedName>
        <fullName evidence="1">Uncharacterized protein</fullName>
    </submittedName>
</protein>
<evidence type="ECO:0000313" key="2">
    <source>
        <dbReference type="Proteomes" id="UP001497497"/>
    </source>
</evidence>
<dbReference type="Proteomes" id="UP001497497">
    <property type="component" value="Unassembled WGS sequence"/>
</dbReference>
<reference evidence="1 2" key="1">
    <citation type="submission" date="2024-04" db="EMBL/GenBank/DDBJ databases">
        <authorList>
            <consortium name="Genoscope - CEA"/>
            <person name="William W."/>
        </authorList>
    </citation>
    <scope>NUCLEOTIDE SEQUENCE [LARGE SCALE GENOMIC DNA]</scope>
</reference>
<dbReference type="InterPro" id="IPR027417">
    <property type="entry name" value="P-loop_NTPase"/>
</dbReference>
<dbReference type="EMBL" id="CAXITT010000020">
    <property type="protein sequence ID" value="CAL1527670.1"/>
    <property type="molecule type" value="Genomic_DNA"/>
</dbReference>
<proteinExistence type="predicted"/>
<name>A0AAV2H218_LYMST</name>
<feature type="non-terminal residue" evidence="1">
    <location>
        <position position="1"/>
    </location>
</feature>
<dbReference type="AlphaFoldDB" id="A0AAV2H218"/>
<accession>A0AAV2H218</accession>
<keyword evidence="2" id="KW-1185">Reference proteome</keyword>
<comment type="caution">
    <text evidence="1">The sequence shown here is derived from an EMBL/GenBank/DDBJ whole genome shotgun (WGS) entry which is preliminary data.</text>
</comment>
<evidence type="ECO:0000313" key="1">
    <source>
        <dbReference type="EMBL" id="CAL1527670.1"/>
    </source>
</evidence>
<dbReference type="Pfam" id="PF12775">
    <property type="entry name" value="AAA_7"/>
    <property type="match status" value="1"/>
</dbReference>
<dbReference type="Gene3D" id="3.40.50.300">
    <property type="entry name" value="P-loop containing nucleotide triphosphate hydrolases"/>
    <property type="match status" value="1"/>
</dbReference>